<gene>
    <name evidence="1" type="ORF">S06H3_15104</name>
</gene>
<comment type="caution">
    <text evidence="1">The sequence shown here is derived from an EMBL/GenBank/DDBJ whole genome shotgun (WGS) entry which is preliminary data.</text>
</comment>
<organism evidence="1">
    <name type="scientific">marine sediment metagenome</name>
    <dbReference type="NCBI Taxonomy" id="412755"/>
    <lineage>
        <taxon>unclassified sequences</taxon>
        <taxon>metagenomes</taxon>
        <taxon>ecological metagenomes</taxon>
    </lineage>
</organism>
<protein>
    <submittedName>
        <fullName evidence="1">Uncharacterized protein</fullName>
    </submittedName>
</protein>
<sequence>QEKDAVYLPFWRTSAVTDGIEISSFADFIRITNQPRVVGKEWEGEPMSFWSPAFKIRPKVFLHLSRQFTITQKLFQGEKEIQNKKLYPVTLPHTEATQAMKMILASSTFNKKDVLPLLPRISFKILDSTLVYLPFTDTGHEMFQQQMRISINKNTLDFGRRL</sequence>
<dbReference type="EMBL" id="BARV01007415">
    <property type="protein sequence ID" value="GAI07676.1"/>
    <property type="molecule type" value="Genomic_DNA"/>
</dbReference>
<name>X1LPB4_9ZZZZ</name>
<evidence type="ECO:0000313" key="1">
    <source>
        <dbReference type="EMBL" id="GAI07676.1"/>
    </source>
</evidence>
<feature type="non-terminal residue" evidence="1">
    <location>
        <position position="1"/>
    </location>
</feature>
<proteinExistence type="predicted"/>
<reference evidence="1" key="1">
    <citation type="journal article" date="2014" name="Front. Microbiol.">
        <title>High frequency of phylogenetically diverse reductive dehalogenase-homologous genes in deep subseafloor sedimentary metagenomes.</title>
        <authorList>
            <person name="Kawai M."/>
            <person name="Futagami T."/>
            <person name="Toyoda A."/>
            <person name="Takaki Y."/>
            <person name="Nishi S."/>
            <person name="Hori S."/>
            <person name="Arai W."/>
            <person name="Tsubouchi T."/>
            <person name="Morono Y."/>
            <person name="Uchiyama I."/>
            <person name="Ito T."/>
            <person name="Fujiyama A."/>
            <person name="Inagaki F."/>
            <person name="Takami H."/>
        </authorList>
    </citation>
    <scope>NUCLEOTIDE SEQUENCE</scope>
    <source>
        <strain evidence="1">Expedition CK06-06</strain>
    </source>
</reference>
<accession>X1LPB4</accession>
<dbReference type="AlphaFoldDB" id="X1LPB4"/>